<reference evidence="3" key="1">
    <citation type="submission" date="2025-08" db="UniProtKB">
        <authorList>
            <consortium name="Ensembl"/>
        </authorList>
    </citation>
    <scope>IDENTIFICATION</scope>
</reference>
<organism evidence="3 4">
    <name type="scientific">Sphenodon punctatus</name>
    <name type="common">Tuatara</name>
    <name type="synonym">Hatteria punctata</name>
    <dbReference type="NCBI Taxonomy" id="8508"/>
    <lineage>
        <taxon>Eukaryota</taxon>
        <taxon>Metazoa</taxon>
        <taxon>Chordata</taxon>
        <taxon>Craniata</taxon>
        <taxon>Vertebrata</taxon>
        <taxon>Euteleostomi</taxon>
        <taxon>Lepidosauria</taxon>
        <taxon>Sphenodontia</taxon>
        <taxon>Sphenodontidae</taxon>
        <taxon>Sphenodon</taxon>
    </lineage>
</organism>
<dbReference type="InterPro" id="IPR050916">
    <property type="entry name" value="SCAN-C2H2_zinc_finger"/>
</dbReference>
<evidence type="ECO:0000313" key="3">
    <source>
        <dbReference type="Ensembl" id="ENSSPUP00000022751.1"/>
    </source>
</evidence>
<evidence type="ECO:0000259" key="2">
    <source>
        <dbReference type="PROSITE" id="PS50804"/>
    </source>
</evidence>
<dbReference type="PANTHER" id="PTHR45935:SF15">
    <property type="entry name" value="SCAN BOX DOMAIN-CONTAINING PROTEIN"/>
    <property type="match status" value="1"/>
</dbReference>
<proteinExistence type="predicted"/>
<evidence type="ECO:0000313" key="4">
    <source>
        <dbReference type="Proteomes" id="UP000694392"/>
    </source>
</evidence>
<dbReference type="AlphaFoldDB" id="A0A8D0HLU4"/>
<dbReference type="Pfam" id="PF02023">
    <property type="entry name" value="SCAN"/>
    <property type="match status" value="1"/>
</dbReference>
<reference evidence="3" key="2">
    <citation type="submission" date="2025-09" db="UniProtKB">
        <authorList>
            <consortium name="Ensembl"/>
        </authorList>
    </citation>
    <scope>IDENTIFICATION</scope>
</reference>
<feature type="domain" description="SCAN box" evidence="2">
    <location>
        <begin position="191"/>
        <end position="270"/>
    </location>
</feature>
<dbReference type="Gene3D" id="1.10.4020.10">
    <property type="entry name" value="DNA breaking-rejoining enzymes"/>
    <property type="match status" value="1"/>
</dbReference>
<dbReference type="SMART" id="SM00431">
    <property type="entry name" value="SCAN"/>
    <property type="match status" value="1"/>
</dbReference>
<dbReference type="GeneTree" id="ENSGT00940000154715"/>
<accession>A0A8D0HLU4</accession>
<dbReference type="InterPro" id="IPR003309">
    <property type="entry name" value="SCAN_dom"/>
</dbReference>
<dbReference type="InterPro" id="IPR038269">
    <property type="entry name" value="SCAN_sf"/>
</dbReference>
<dbReference type="CDD" id="cd07936">
    <property type="entry name" value="SCAN"/>
    <property type="match status" value="1"/>
</dbReference>
<dbReference type="OMA" id="ADPRMCE"/>
<keyword evidence="1" id="KW-0539">Nucleus</keyword>
<dbReference type="SUPFAM" id="SSF47353">
    <property type="entry name" value="Retrovirus capsid dimerization domain-like"/>
    <property type="match status" value="1"/>
</dbReference>
<dbReference type="PANTHER" id="PTHR45935">
    <property type="entry name" value="PROTEIN ZBED8-RELATED"/>
    <property type="match status" value="1"/>
</dbReference>
<keyword evidence="4" id="KW-1185">Reference proteome</keyword>
<dbReference type="Ensembl" id="ENSSPUT00000024258.1">
    <property type="protein sequence ID" value="ENSSPUP00000022751.1"/>
    <property type="gene ID" value="ENSSPUG00000017473.1"/>
</dbReference>
<protein>
    <recommendedName>
        <fullName evidence="2">SCAN box domain-containing protein</fullName>
    </recommendedName>
</protein>
<dbReference type="FunFam" id="1.10.4020.10:FF:000001">
    <property type="entry name" value="zinc finger protein 263 isoform X1"/>
    <property type="match status" value="1"/>
</dbReference>
<dbReference type="PROSITE" id="PS50804">
    <property type="entry name" value="SCAN_BOX"/>
    <property type="match status" value="1"/>
</dbReference>
<dbReference type="Proteomes" id="UP000694392">
    <property type="component" value="Unplaced"/>
</dbReference>
<evidence type="ECO:0000256" key="1">
    <source>
        <dbReference type="ARBA" id="ARBA00023242"/>
    </source>
</evidence>
<name>A0A8D0HLU4_SPHPU</name>
<sequence>MATAQEMPPPALGLHFLYPLEETMPPRVKMEEPCPVGTDPAWEWDAAGKAPLVVQAGTIGELLRWAAPPPARNEPIPQLWEVQCQEMVQTLRAPAEIVPAPVPVPPPAPSWGALQLPELTPVDDIEAYLSSFERAADACQWPRGEWVTRLVPALSGKPQQPPNSLDGRDRGDYGKVKAAILRGDGGPEAQRQRFRQFRFQEAAGPREVCGRLRELCWRWLKPESRTKEQILELLILEQFLTILPQELQSWVWERGPESCAQAVALAERYQLGWADPRMCEQQVRAGLSCPWGGRVCARPLTGVGVSGGWHLHCPSGWAPPAPPWFPRSWPVGVHTPLPIWIT</sequence>